<dbReference type="InterPro" id="IPR012952">
    <property type="entry name" value="BING4_C_dom"/>
</dbReference>
<dbReference type="PANTHER" id="PTHR14085:SF3">
    <property type="entry name" value="WD REPEAT-CONTAINING PROTEIN 46"/>
    <property type="match status" value="1"/>
</dbReference>
<evidence type="ECO:0000256" key="12">
    <source>
        <dbReference type="SAM" id="MobiDB-lite"/>
    </source>
</evidence>
<dbReference type="FunFam" id="3.30.63.20:FF:000001">
    <property type="entry name" value="40S ribosomal protein S25"/>
    <property type="match status" value="1"/>
</dbReference>
<evidence type="ECO:0000256" key="1">
    <source>
        <dbReference type="ARBA" id="ARBA00004604"/>
    </source>
</evidence>
<evidence type="ECO:0000259" key="13">
    <source>
        <dbReference type="SMART" id="SM01033"/>
    </source>
</evidence>
<protein>
    <recommendedName>
        <fullName evidence="9">Small ribosomal subunit protein eS25</fullName>
    </recommendedName>
    <alternativeName>
        <fullName evidence="10">40S ribosomal protein S25</fullName>
    </alternativeName>
</protein>
<dbReference type="InterPro" id="IPR036322">
    <property type="entry name" value="WD40_repeat_dom_sf"/>
</dbReference>
<evidence type="ECO:0000256" key="10">
    <source>
        <dbReference type="ARBA" id="ARBA00035460"/>
    </source>
</evidence>
<dbReference type="GO" id="GO:0000462">
    <property type="term" value="P:maturation of SSU-rRNA from tricistronic rRNA transcript (SSU-rRNA, 5.8S rRNA, LSU-rRNA)"/>
    <property type="evidence" value="ECO:0007669"/>
    <property type="project" value="TreeGrafter"/>
</dbReference>
<dbReference type="WBParaSite" id="GPLIN_000649000">
    <property type="protein sequence ID" value="GPLIN_000649000"/>
    <property type="gene ID" value="GPLIN_000649000"/>
</dbReference>
<dbReference type="GO" id="GO:0032040">
    <property type="term" value="C:small-subunit processome"/>
    <property type="evidence" value="ECO:0007669"/>
    <property type="project" value="TreeGrafter"/>
</dbReference>
<dbReference type="InterPro" id="IPR019775">
    <property type="entry name" value="WD40_repeat_CS"/>
</dbReference>
<dbReference type="SUPFAM" id="SSF50978">
    <property type="entry name" value="WD40 repeat-like"/>
    <property type="match status" value="1"/>
</dbReference>
<comment type="subcellular location">
    <subcellularLocation>
        <location evidence="1">Nucleus</location>
        <location evidence="1">Nucleolus</location>
    </subcellularLocation>
</comment>
<evidence type="ECO:0000256" key="11">
    <source>
        <dbReference type="PROSITE-ProRule" id="PRU00221"/>
    </source>
</evidence>
<dbReference type="PROSITE" id="PS50082">
    <property type="entry name" value="WD_REPEATS_2"/>
    <property type="match status" value="1"/>
</dbReference>
<evidence type="ECO:0000256" key="9">
    <source>
        <dbReference type="ARBA" id="ARBA00035148"/>
    </source>
</evidence>
<dbReference type="PANTHER" id="PTHR14085">
    <property type="entry name" value="WD-REPEAT PROTEIN BING4"/>
    <property type="match status" value="1"/>
</dbReference>
<keyword evidence="5" id="KW-0677">Repeat</keyword>
<evidence type="ECO:0000256" key="8">
    <source>
        <dbReference type="ARBA" id="ARBA00023274"/>
    </source>
</evidence>
<dbReference type="Proteomes" id="UP000050741">
    <property type="component" value="Unassembled WGS sequence"/>
</dbReference>
<dbReference type="Pfam" id="PF00400">
    <property type="entry name" value="WD40"/>
    <property type="match status" value="1"/>
</dbReference>
<dbReference type="PROSITE" id="PS50294">
    <property type="entry name" value="WD_REPEATS_REGION"/>
    <property type="match status" value="1"/>
</dbReference>
<dbReference type="InterPro" id="IPR015943">
    <property type="entry name" value="WD40/YVTN_repeat-like_dom_sf"/>
</dbReference>
<name>A0A183C0U7_GLOPA</name>
<organism evidence="14 15">
    <name type="scientific">Globodera pallida</name>
    <name type="common">Potato cyst nematode worm</name>
    <name type="synonym">Heterodera pallida</name>
    <dbReference type="NCBI Taxonomy" id="36090"/>
    <lineage>
        <taxon>Eukaryota</taxon>
        <taxon>Metazoa</taxon>
        <taxon>Ecdysozoa</taxon>
        <taxon>Nematoda</taxon>
        <taxon>Chromadorea</taxon>
        <taxon>Rhabditida</taxon>
        <taxon>Tylenchina</taxon>
        <taxon>Tylenchomorpha</taxon>
        <taxon>Tylenchoidea</taxon>
        <taxon>Heteroderidae</taxon>
        <taxon>Heteroderinae</taxon>
        <taxon>Globodera</taxon>
    </lineage>
</organism>
<evidence type="ECO:0000256" key="6">
    <source>
        <dbReference type="ARBA" id="ARBA00022980"/>
    </source>
</evidence>
<feature type="compositionally biased region" description="Basic residues" evidence="12">
    <location>
        <begin position="30"/>
        <end position="39"/>
    </location>
</feature>
<sequence>MPPKTSKKTDPKGGKAAPAKKKEGGGGGGKAKKKKWSKGKVRDKLSNMVLFDQATYDKLYKEIISVKLITPSVVSERLKVRASLAKAGLDELHQKGLIKCVVKHGSQLVARRSDAFPKTVEVPAERLRELDTGASLLQPARAKTKEGKQRLAKRKTRFIERIERTARAELLNHQQTGFIEPDEGMSTQSIHQADICEAVDIASATKHFELDLPRFGPYRFNYTANGRHILLGGRKGHVSAFDWMTKDLKSEVNVMESVRDVQWLHVDTLFAVAQKRWLRIYDTAGTELHCLKALFDIKRLEFLTRHLLLVAASNTSFLHWLDVSVGKIVASFPTGHGAIDTLAQNPANAIVLTGDSRGILSMWSPNSKQPLVEMFTHKGSVLGIAVDQQRGHLMATTGLDRRLRVWDLRMCKELCSYSASYTDFSHLAFSQTGCLAVAAEDAVQIFNNVHQGTVSAPYLTHRCRGLVTDLQFCAYEDVLGVGHERGFVSVLVPGSGDSNFDALRANPFESNRQRREREVRMLLDKIQPELITLNPSDINRVNRKGLKETMDYKANVMHIKPTQITDVED</sequence>
<dbReference type="GO" id="GO:0030686">
    <property type="term" value="C:90S preribosome"/>
    <property type="evidence" value="ECO:0007669"/>
    <property type="project" value="TreeGrafter"/>
</dbReference>
<reference evidence="15" key="2">
    <citation type="submission" date="2016-06" db="UniProtKB">
        <authorList>
            <consortium name="WormBaseParasite"/>
        </authorList>
    </citation>
    <scope>IDENTIFICATION</scope>
</reference>
<evidence type="ECO:0000313" key="15">
    <source>
        <dbReference type="WBParaSite" id="GPLIN_000649000"/>
    </source>
</evidence>
<dbReference type="Pfam" id="PF03297">
    <property type="entry name" value="Ribosomal_S25"/>
    <property type="match status" value="1"/>
</dbReference>
<keyword evidence="4 11" id="KW-0853">WD repeat</keyword>
<comment type="similarity">
    <text evidence="2">Belongs to the eukaryotic ribosomal protein eS25 family.</text>
</comment>
<dbReference type="PROSITE" id="PS00678">
    <property type="entry name" value="WD_REPEATS_1"/>
    <property type="match status" value="1"/>
</dbReference>
<feature type="domain" description="BING4 C-terminal" evidence="13">
    <location>
        <begin position="457"/>
        <end position="535"/>
    </location>
</feature>
<keyword evidence="8" id="KW-0687">Ribonucleoprotein</keyword>
<evidence type="ECO:0000256" key="2">
    <source>
        <dbReference type="ARBA" id="ARBA00009106"/>
    </source>
</evidence>
<evidence type="ECO:0000313" key="14">
    <source>
        <dbReference type="Proteomes" id="UP000050741"/>
    </source>
</evidence>
<evidence type="ECO:0000256" key="3">
    <source>
        <dbReference type="ARBA" id="ARBA00022552"/>
    </source>
</evidence>
<reference evidence="14" key="1">
    <citation type="submission" date="2014-05" db="EMBL/GenBank/DDBJ databases">
        <title>The genome and life-stage specific transcriptomes of Globodera pallida elucidate key aspects of plant parasitism by a cyst nematode.</title>
        <authorList>
            <person name="Cotton J.A."/>
            <person name="Lilley C.J."/>
            <person name="Jones L.M."/>
            <person name="Kikuchi T."/>
            <person name="Reid A.J."/>
            <person name="Thorpe P."/>
            <person name="Tsai I.J."/>
            <person name="Beasley H."/>
            <person name="Blok V."/>
            <person name="Cock P.J.A."/>
            <person name="Van den Akker S.E."/>
            <person name="Holroyd N."/>
            <person name="Hunt M."/>
            <person name="Mantelin S."/>
            <person name="Naghra H."/>
            <person name="Pain A."/>
            <person name="Palomares-Rius J.E."/>
            <person name="Zarowiecki M."/>
            <person name="Berriman M."/>
            <person name="Jones J.T."/>
            <person name="Urwin P.E."/>
        </authorList>
    </citation>
    <scope>NUCLEOTIDE SEQUENCE [LARGE SCALE GENOMIC DNA]</scope>
    <source>
        <strain evidence="14">Lindley</strain>
    </source>
</reference>
<dbReference type="SMART" id="SM00320">
    <property type="entry name" value="WD40"/>
    <property type="match status" value="4"/>
</dbReference>
<proteinExistence type="inferred from homology"/>
<feature type="repeat" description="WD" evidence="11">
    <location>
        <begin position="374"/>
        <end position="409"/>
    </location>
</feature>
<keyword evidence="3" id="KW-0698">rRNA processing</keyword>
<evidence type="ECO:0000256" key="5">
    <source>
        <dbReference type="ARBA" id="ARBA00022737"/>
    </source>
</evidence>
<dbReference type="InterPro" id="IPR040315">
    <property type="entry name" value="WDR46/Utp7"/>
</dbReference>
<evidence type="ECO:0000256" key="4">
    <source>
        <dbReference type="ARBA" id="ARBA00022574"/>
    </source>
</evidence>
<dbReference type="Pfam" id="PF08149">
    <property type="entry name" value="BING4CT"/>
    <property type="match status" value="1"/>
</dbReference>
<dbReference type="GO" id="GO:0005840">
    <property type="term" value="C:ribosome"/>
    <property type="evidence" value="ECO:0007669"/>
    <property type="project" value="UniProtKB-KW"/>
</dbReference>
<dbReference type="InterPro" id="IPR004977">
    <property type="entry name" value="Ribosomal_eS25"/>
</dbReference>
<evidence type="ECO:0000256" key="7">
    <source>
        <dbReference type="ARBA" id="ARBA00023242"/>
    </source>
</evidence>
<dbReference type="Gene3D" id="3.30.63.20">
    <property type="match status" value="1"/>
</dbReference>
<dbReference type="AlphaFoldDB" id="A0A183C0U7"/>
<dbReference type="SMART" id="SM01033">
    <property type="entry name" value="BING4CT"/>
    <property type="match status" value="1"/>
</dbReference>
<keyword evidence="14" id="KW-1185">Reference proteome</keyword>
<dbReference type="Gene3D" id="2.130.10.10">
    <property type="entry name" value="YVTN repeat-like/Quinoprotein amine dehydrogenase"/>
    <property type="match status" value="1"/>
</dbReference>
<accession>A0A183C0U7</accession>
<dbReference type="InterPro" id="IPR001680">
    <property type="entry name" value="WD40_rpt"/>
</dbReference>
<keyword evidence="6" id="KW-0689">Ribosomal protein</keyword>
<dbReference type="FunFam" id="2.130.10.10:FF:000378">
    <property type="entry name" value="U3 small nucleolar RNA-associated protein 7"/>
    <property type="match status" value="1"/>
</dbReference>
<keyword evidence="7" id="KW-0539">Nucleus</keyword>
<feature type="region of interest" description="Disordered" evidence="12">
    <location>
        <begin position="1"/>
        <end position="39"/>
    </location>
</feature>